<protein>
    <submittedName>
        <fullName evidence="1">Uncharacterized protein</fullName>
    </submittedName>
</protein>
<reference evidence="1" key="2">
    <citation type="journal article" date="2015" name="Data Brief">
        <title>Shoot transcriptome of the giant reed, Arundo donax.</title>
        <authorList>
            <person name="Barrero R.A."/>
            <person name="Guerrero F.D."/>
            <person name="Moolhuijzen P."/>
            <person name="Goolsby J.A."/>
            <person name="Tidwell J."/>
            <person name="Bellgard S.E."/>
            <person name="Bellgard M.I."/>
        </authorList>
    </citation>
    <scope>NUCLEOTIDE SEQUENCE</scope>
    <source>
        <tissue evidence="1">Shoot tissue taken approximately 20 cm above the soil surface</tissue>
    </source>
</reference>
<sequence length="15" mass="1645">MHGDELGWSTSVVVK</sequence>
<organism evidence="1">
    <name type="scientific">Arundo donax</name>
    <name type="common">Giant reed</name>
    <name type="synonym">Donax arundinaceus</name>
    <dbReference type="NCBI Taxonomy" id="35708"/>
    <lineage>
        <taxon>Eukaryota</taxon>
        <taxon>Viridiplantae</taxon>
        <taxon>Streptophyta</taxon>
        <taxon>Embryophyta</taxon>
        <taxon>Tracheophyta</taxon>
        <taxon>Spermatophyta</taxon>
        <taxon>Magnoliopsida</taxon>
        <taxon>Liliopsida</taxon>
        <taxon>Poales</taxon>
        <taxon>Poaceae</taxon>
        <taxon>PACMAD clade</taxon>
        <taxon>Arundinoideae</taxon>
        <taxon>Arundineae</taxon>
        <taxon>Arundo</taxon>
    </lineage>
</organism>
<name>A0A0A8Z5H7_ARUDO</name>
<evidence type="ECO:0000313" key="1">
    <source>
        <dbReference type="EMBL" id="JAD32015.1"/>
    </source>
</evidence>
<accession>A0A0A8Z5H7</accession>
<proteinExistence type="predicted"/>
<dbReference type="EMBL" id="GBRH01265880">
    <property type="protein sequence ID" value="JAD32015.1"/>
    <property type="molecule type" value="Transcribed_RNA"/>
</dbReference>
<reference evidence="1" key="1">
    <citation type="submission" date="2014-09" db="EMBL/GenBank/DDBJ databases">
        <authorList>
            <person name="Magalhaes I.L.F."/>
            <person name="Oliveira U."/>
            <person name="Santos F.R."/>
            <person name="Vidigal T.H.D.A."/>
            <person name="Brescovit A.D."/>
            <person name="Santos A.J."/>
        </authorList>
    </citation>
    <scope>NUCLEOTIDE SEQUENCE</scope>
    <source>
        <tissue evidence="1">Shoot tissue taken approximately 20 cm above the soil surface</tissue>
    </source>
</reference>